<evidence type="ECO:0000313" key="3">
    <source>
        <dbReference type="Proteomes" id="UP000547510"/>
    </source>
</evidence>
<dbReference type="Proteomes" id="UP000547510">
    <property type="component" value="Unassembled WGS sequence"/>
</dbReference>
<accession>A0A841CGZ7</accession>
<feature type="chain" id="PRO_5032766651" description="Secreted protein" evidence="1">
    <location>
        <begin position="25"/>
        <end position="82"/>
    </location>
</feature>
<comment type="caution">
    <text evidence="2">The sequence shown here is derived from an EMBL/GenBank/DDBJ whole genome shotgun (WGS) entry which is preliminary data.</text>
</comment>
<name>A0A841CGZ7_9PSEU</name>
<proteinExistence type="predicted"/>
<keyword evidence="1" id="KW-0732">Signal</keyword>
<protein>
    <recommendedName>
        <fullName evidence="4">Secreted protein</fullName>
    </recommendedName>
</protein>
<organism evidence="2 3">
    <name type="scientific">Saccharothrix tamanrassetensis</name>
    <dbReference type="NCBI Taxonomy" id="1051531"/>
    <lineage>
        <taxon>Bacteria</taxon>
        <taxon>Bacillati</taxon>
        <taxon>Actinomycetota</taxon>
        <taxon>Actinomycetes</taxon>
        <taxon>Pseudonocardiales</taxon>
        <taxon>Pseudonocardiaceae</taxon>
        <taxon>Saccharothrix</taxon>
    </lineage>
</organism>
<evidence type="ECO:0000313" key="2">
    <source>
        <dbReference type="EMBL" id="MBB5956260.1"/>
    </source>
</evidence>
<sequence>MYKKVAAATAIAASLMMLGSPAFADTELDLTEQLGLVNTDETEIVSDINACHIDVNVIAVPVLSNNDQGSCSNPDLEVEVDD</sequence>
<dbReference type="EMBL" id="JACHJN010000004">
    <property type="protein sequence ID" value="MBB5956260.1"/>
    <property type="molecule type" value="Genomic_DNA"/>
</dbReference>
<reference evidence="2 3" key="1">
    <citation type="submission" date="2020-08" db="EMBL/GenBank/DDBJ databases">
        <title>Genomic Encyclopedia of Type Strains, Phase III (KMG-III): the genomes of soil and plant-associated and newly described type strains.</title>
        <authorList>
            <person name="Whitman W."/>
        </authorList>
    </citation>
    <scope>NUCLEOTIDE SEQUENCE [LARGE SCALE GENOMIC DNA]</scope>
    <source>
        <strain evidence="2 3">CECT 8640</strain>
    </source>
</reference>
<evidence type="ECO:0000256" key="1">
    <source>
        <dbReference type="SAM" id="SignalP"/>
    </source>
</evidence>
<evidence type="ECO:0008006" key="4">
    <source>
        <dbReference type="Google" id="ProtNLM"/>
    </source>
</evidence>
<feature type="signal peptide" evidence="1">
    <location>
        <begin position="1"/>
        <end position="24"/>
    </location>
</feature>
<gene>
    <name evidence="2" type="ORF">FHS29_002846</name>
</gene>
<keyword evidence="3" id="KW-1185">Reference proteome</keyword>
<dbReference type="RefSeq" id="WP_184691071.1">
    <property type="nucleotide sequence ID" value="NZ_JACHJN010000004.1"/>
</dbReference>
<dbReference type="AlphaFoldDB" id="A0A841CGZ7"/>